<dbReference type="Pfam" id="PF08923">
    <property type="entry name" value="MAPKK1_Int"/>
    <property type="match status" value="1"/>
</dbReference>
<evidence type="ECO:0000313" key="2">
    <source>
        <dbReference type="EnsemblMetazoa" id="XP_020892478.2"/>
    </source>
</evidence>
<dbReference type="EnsemblMetazoa" id="XM_021036819.2">
    <property type="protein sequence ID" value="XP_020892478.2"/>
    <property type="gene ID" value="LOC110231769"/>
</dbReference>
<dbReference type="PANTHER" id="PTHR13378">
    <property type="entry name" value="REGULATOR COMPLEX PROTEIN LAMTOR3"/>
    <property type="match status" value="1"/>
</dbReference>
<reference evidence="2" key="1">
    <citation type="submission" date="2022-11" db="UniProtKB">
        <authorList>
            <consortium name="EnsemblMetazoa"/>
        </authorList>
    </citation>
    <scope>IDENTIFICATION</scope>
</reference>
<dbReference type="RefSeq" id="XP_020892478.2">
    <property type="nucleotide sequence ID" value="XM_021036819.2"/>
</dbReference>
<comment type="similarity">
    <text evidence="1">Belongs to the LAMTOR3 family.</text>
</comment>
<dbReference type="OrthoDB" id="343907at2759"/>
<dbReference type="GO" id="GO:0071230">
    <property type="term" value="P:cellular response to amino acid stimulus"/>
    <property type="evidence" value="ECO:0007669"/>
    <property type="project" value="TreeGrafter"/>
</dbReference>
<accession>A0A913WQA5</accession>
<dbReference type="SMART" id="SM01278">
    <property type="entry name" value="MAPKK1_Int"/>
    <property type="match status" value="1"/>
</dbReference>
<dbReference type="SUPFAM" id="SSF103196">
    <property type="entry name" value="Roadblock/LC7 domain"/>
    <property type="match status" value="1"/>
</dbReference>
<dbReference type="KEGG" id="epa:110231769"/>
<evidence type="ECO:0000313" key="3">
    <source>
        <dbReference type="Proteomes" id="UP000887567"/>
    </source>
</evidence>
<dbReference type="OMA" id="YQVIQMN"/>
<dbReference type="Gene3D" id="3.30.450.30">
    <property type="entry name" value="Dynein light chain 2a, cytoplasmic"/>
    <property type="match status" value="1"/>
</dbReference>
<dbReference type="FunFam" id="3.30.450.30:FF:000003">
    <property type="entry name" value="ragulator complex protein LAMTOR3 homolog"/>
    <property type="match status" value="1"/>
</dbReference>
<organism evidence="2 3">
    <name type="scientific">Exaiptasia diaphana</name>
    <name type="common">Tropical sea anemone</name>
    <name type="synonym">Aiptasia pulchella</name>
    <dbReference type="NCBI Taxonomy" id="2652724"/>
    <lineage>
        <taxon>Eukaryota</taxon>
        <taxon>Metazoa</taxon>
        <taxon>Cnidaria</taxon>
        <taxon>Anthozoa</taxon>
        <taxon>Hexacorallia</taxon>
        <taxon>Actiniaria</taxon>
        <taxon>Aiptasiidae</taxon>
        <taxon>Exaiptasia</taxon>
    </lineage>
</organism>
<keyword evidence="3" id="KW-1185">Reference proteome</keyword>
<dbReference type="GO" id="GO:0071986">
    <property type="term" value="C:Ragulator complex"/>
    <property type="evidence" value="ECO:0007669"/>
    <property type="project" value="TreeGrafter"/>
</dbReference>
<dbReference type="InterPro" id="IPR015019">
    <property type="entry name" value="LAMTOR3"/>
</dbReference>
<name>A0A913WQA5_EXADI</name>
<dbReference type="PANTHER" id="PTHR13378:SF1">
    <property type="entry name" value="RAGULATOR COMPLEX PROTEIN LAMTOR3"/>
    <property type="match status" value="1"/>
</dbReference>
<sequence length="125" mass="13612">MAAEAIHQYFDEILKRFEGILAIVVTDRDGVPVVKVADSRVPASALRSSFLAIFANATEQASKLGLSKNKKIICSFPNYQVVHFNYLPLVVSIVASSSANTGIILSLEPDFENLVKDLRSTVDGE</sequence>
<dbReference type="AlphaFoldDB" id="A0A913WQA5"/>
<dbReference type="Proteomes" id="UP000887567">
    <property type="component" value="Unplaced"/>
</dbReference>
<protein>
    <submittedName>
        <fullName evidence="2">Uncharacterized protein</fullName>
    </submittedName>
</protein>
<dbReference type="GeneID" id="110231769"/>
<dbReference type="GO" id="GO:0032008">
    <property type="term" value="P:positive regulation of TOR signaling"/>
    <property type="evidence" value="ECO:0007669"/>
    <property type="project" value="TreeGrafter"/>
</dbReference>
<evidence type="ECO:0000256" key="1">
    <source>
        <dbReference type="ARBA" id="ARBA00005356"/>
    </source>
</evidence>
<proteinExistence type="inferred from homology"/>